<evidence type="ECO:0000259" key="12">
    <source>
        <dbReference type="Pfam" id="PF01070"/>
    </source>
</evidence>
<feature type="binding site" evidence="11">
    <location>
        <position position="152"/>
    </location>
    <ligand>
        <name>substrate</name>
    </ligand>
</feature>
<dbReference type="OrthoDB" id="9795032at2"/>
<dbReference type="GO" id="GO:0004452">
    <property type="term" value="F:isopentenyl-diphosphate delta-isomerase activity"/>
    <property type="evidence" value="ECO:0007669"/>
    <property type="project" value="UniProtKB-UniRule"/>
</dbReference>
<comment type="subunit">
    <text evidence="10 11">Homooctamer. Dimer of tetramers.</text>
</comment>
<feature type="binding site" evidence="11">
    <location>
        <position position="122"/>
    </location>
    <ligand>
        <name>FMN</name>
        <dbReference type="ChEBI" id="CHEBI:58210"/>
    </ligand>
</feature>
<evidence type="ECO:0000256" key="2">
    <source>
        <dbReference type="ARBA" id="ARBA00022490"/>
    </source>
</evidence>
<evidence type="ECO:0000256" key="4">
    <source>
        <dbReference type="ARBA" id="ARBA00022643"/>
    </source>
</evidence>
<dbReference type="CDD" id="cd02811">
    <property type="entry name" value="IDI-2_FMN"/>
    <property type="match status" value="1"/>
</dbReference>
<comment type="cofactor">
    <cofactor evidence="11">
        <name>NADPH</name>
        <dbReference type="ChEBI" id="CHEBI:57783"/>
    </cofactor>
</comment>
<comment type="caution">
    <text evidence="11">Lacks conserved residue(s) required for the propagation of feature annotation.</text>
</comment>
<keyword evidence="9 11" id="KW-0413">Isomerase</keyword>
<keyword evidence="3 11" id="KW-0285">Flavoprotein</keyword>
<feature type="binding site" evidence="11">
    <location>
        <begin position="62"/>
        <end position="64"/>
    </location>
    <ligand>
        <name>FMN</name>
        <dbReference type="ChEBI" id="CHEBI:58210"/>
    </ligand>
</feature>
<dbReference type="Gene3D" id="3.20.20.70">
    <property type="entry name" value="Aldolase class I"/>
    <property type="match status" value="1"/>
</dbReference>
<evidence type="ECO:0000256" key="7">
    <source>
        <dbReference type="ARBA" id="ARBA00022857"/>
    </source>
</evidence>
<evidence type="ECO:0000256" key="3">
    <source>
        <dbReference type="ARBA" id="ARBA00022630"/>
    </source>
</evidence>
<evidence type="ECO:0000256" key="6">
    <source>
        <dbReference type="ARBA" id="ARBA00022842"/>
    </source>
</evidence>
<gene>
    <name evidence="11" type="primary">fni</name>
    <name evidence="13" type="ORF">GS18_0209655</name>
</gene>
<dbReference type="PANTHER" id="PTHR43665:SF1">
    <property type="entry name" value="ISOPENTENYL-DIPHOSPHATE DELTA-ISOMERASE"/>
    <property type="match status" value="1"/>
</dbReference>
<dbReference type="AlphaFoldDB" id="A0A084H0F1"/>
<accession>A0A084H0F1</accession>
<keyword evidence="5 11" id="KW-0479">Metal-binding</keyword>
<feature type="binding site" evidence="11">
    <location>
        <position position="184"/>
    </location>
    <ligand>
        <name>FMN</name>
        <dbReference type="ChEBI" id="CHEBI:58210"/>
    </ligand>
</feature>
<dbReference type="HAMAP" id="MF_00354">
    <property type="entry name" value="Idi_2"/>
    <property type="match status" value="1"/>
</dbReference>
<keyword evidence="4 11" id="KW-0288">FMN</keyword>
<evidence type="ECO:0000256" key="5">
    <source>
        <dbReference type="ARBA" id="ARBA00022723"/>
    </source>
</evidence>
<protein>
    <recommendedName>
        <fullName evidence="11">Isopentenyl-diphosphate delta-isomerase</fullName>
        <shortName evidence="11">IPP isomerase</shortName>
        <ecNumber evidence="11">5.3.3.2</ecNumber>
    </recommendedName>
    <alternativeName>
        <fullName evidence="11">Isopentenyl diphosphate:dimethylallyl diphosphate isomerase</fullName>
    </alternativeName>
    <alternativeName>
        <fullName evidence="11">Isopentenyl pyrophosphate isomerase</fullName>
    </alternativeName>
    <alternativeName>
        <fullName evidence="11">Type 2 isopentenyl diphosphate isomerase</fullName>
        <shortName evidence="11">IDI-2</shortName>
    </alternativeName>
</protein>
<feature type="binding site" evidence="11">
    <location>
        <position position="214"/>
    </location>
    <ligand>
        <name>FMN</name>
        <dbReference type="ChEBI" id="CHEBI:58210"/>
    </ligand>
</feature>
<dbReference type="GO" id="GO:0070402">
    <property type="term" value="F:NADPH binding"/>
    <property type="evidence" value="ECO:0007669"/>
    <property type="project" value="UniProtKB-UniRule"/>
</dbReference>
<evidence type="ECO:0000256" key="8">
    <source>
        <dbReference type="ARBA" id="ARBA00023229"/>
    </source>
</evidence>
<keyword evidence="6 11" id="KW-0460">Magnesium</keyword>
<evidence type="ECO:0000313" key="14">
    <source>
        <dbReference type="Proteomes" id="UP000028549"/>
    </source>
</evidence>
<dbReference type="STRING" id="246786.GS18_0209655"/>
<dbReference type="GO" id="GO:0000287">
    <property type="term" value="F:magnesium ion binding"/>
    <property type="evidence" value="ECO:0007669"/>
    <property type="project" value="UniProtKB-UniRule"/>
</dbReference>
<dbReference type="Pfam" id="PF01070">
    <property type="entry name" value="FMN_dh"/>
    <property type="match status" value="1"/>
</dbReference>
<dbReference type="GO" id="GO:0010181">
    <property type="term" value="F:FMN binding"/>
    <property type="evidence" value="ECO:0007669"/>
    <property type="project" value="UniProtKB-UniRule"/>
</dbReference>
<dbReference type="GO" id="GO:0005737">
    <property type="term" value="C:cytoplasm"/>
    <property type="evidence" value="ECO:0007669"/>
    <property type="project" value="UniProtKB-SubCell"/>
</dbReference>
<feature type="domain" description="FMN-dependent dehydrogenase" evidence="12">
    <location>
        <begin position="166"/>
        <end position="324"/>
    </location>
</feature>
<feature type="binding site" evidence="11">
    <location>
        <begin position="280"/>
        <end position="281"/>
    </location>
    <ligand>
        <name>FMN</name>
        <dbReference type="ChEBI" id="CHEBI:58210"/>
    </ligand>
</feature>
<reference evidence="13 14" key="1">
    <citation type="journal article" date="2005" name="Int. J. Syst. Evol. Microbiol.">
        <title>Bacillus cibi sp. nov., isolated from jeotgal, a traditional Korean fermented seafood.</title>
        <authorList>
            <person name="Yoon J.H."/>
            <person name="Lee C.H."/>
            <person name="Oh T.K."/>
        </authorList>
    </citation>
    <scope>NUCLEOTIDE SEQUENCE [LARGE SCALE GENOMIC DNA]</scope>
    <source>
        <strain evidence="13 14">DSM 16189</strain>
    </source>
</reference>
<dbReference type="SUPFAM" id="SSF51395">
    <property type="entry name" value="FMN-linked oxidoreductases"/>
    <property type="match status" value="1"/>
</dbReference>
<dbReference type="Proteomes" id="UP000028549">
    <property type="component" value="Unassembled WGS sequence"/>
</dbReference>
<proteinExistence type="inferred from homology"/>
<evidence type="ECO:0000256" key="10">
    <source>
        <dbReference type="ARBA" id="ARBA00025810"/>
    </source>
</evidence>
<dbReference type="PIRSF" id="PIRSF003314">
    <property type="entry name" value="IPP_isomerase"/>
    <property type="match status" value="1"/>
</dbReference>
<sequence>MSRAKRKIDHIQHALKTGQKRNNGFSDILFLHQSLPDTAVHHIDMHTEIGGLVLSSPIFINAMTGGGGSETVKINEALSSAAAECGIPVAVGSQMSAIRNPSERESYEIVRKVNQKGVLFANLGSEATPDQAKTAIDMIEANALQIHLNVVQELVMPEGDRDFSGALNRISAIAEAVDVPVFVKEVGFGINREAASKLADAGVKAIDVGGYGGTNFARIENERRSRLLESFNDWGIPTAASIAEIASSVKDVSIIGSGGIQDAMDIAKAVALGASGAGMAGFFLKILIEDGYEALVLEIKNVQEELKMIMAALGAESVKQLQEAPVIISGFTHHYLSERNADTKAWSNRIIRK</sequence>
<dbReference type="GO" id="GO:0008299">
    <property type="term" value="P:isoprenoid biosynthetic process"/>
    <property type="evidence" value="ECO:0007669"/>
    <property type="project" value="UniProtKB-UniRule"/>
</dbReference>
<keyword evidence="14" id="KW-1185">Reference proteome</keyword>
<dbReference type="EMBL" id="JNVC02000004">
    <property type="protein sequence ID" value="KEZ53063.1"/>
    <property type="molecule type" value="Genomic_DNA"/>
</dbReference>
<organism evidence="13 14">
    <name type="scientific">Metabacillus indicus</name>
    <name type="common">Bacillus indicus</name>
    <dbReference type="NCBI Taxonomy" id="246786"/>
    <lineage>
        <taxon>Bacteria</taxon>
        <taxon>Bacillati</taxon>
        <taxon>Bacillota</taxon>
        <taxon>Bacilli</taxon>
        <taxon>Bacillales</taxon>
        <taxon>Bacillaceae</taxon>
        <taxon>Metabacillus</taxon>
    </lineage>
</organism>
<keyword evidence="7 11" id="KW-0521">NADP</keyword>
<comment type="function">
    <text evidence="11">Involved in the biosynthesis of isoprenoids. Catalyzes the 1,3-allylic rearrangement of the homoallylic substrate isopentenyl (IPP) to its allylic isomer, dimethylallyl diphosphate (DMAPP).</text>
</comment>
<comment type="cofactor">
    <cofactor evidence="1 11">
        <name>FMN</name>
        <dbReference type="ChEBI" id="CHEBI:58210"/>
    </cofactor>
</comment>
<feature type="binding site" evidence="11">
    <location>
        <position position="93"/>
    </location>
    <ligand>
        <name>FMN</name>
        <dbReference type="ChEBI" id="CHEBI:58210"/>
    </ligand>
</feature>
<comment type="catalytic activity">
    <reaction evidence="11">
        <text>isopentenyl diphosphate = dimethylallyl diphosphate</text>
        <dbReference type="Rhea" id="RHEA:23284"/>
        <dbReference type="ChEBI" id="CHEBI:57623"/>
        <dbReference type="ChEBI" id="CHEBI:128769"/>
        <dbReference type="EC" id="5.3.3.2"/>
    </reaction>
</comment>
<evidence type="ECO:0000256" key="11">
    <source>
        <dbReference type="HAMAP-Rule" id="MF_00354"/>
    </source>
</evidence>
<dbReference type="InterPro" id="IPR013785">
    <property type="entry name" value="Aldolase_TIM"/>
</dbReference>
<dbReference type="NCBIfam" id="TIGR02151">
    <property type="entry name" value="IPP_isom_2"/>
    <property type="match status" value="1"/>
</dbReference>
<dbReference type="InterPro" id="IPR011179">
    <property type="entry name" value="IPdP_isomerase"/>
</dbReference>
<dbReference type="EC" id="5.3.3.2" evidence="11"/>
<dbReference type="PANTHER" id="PTHR43665">
    <property type="entry name" value="ISOPENTENYL-DIPHOSPHATE DELTA-ISOMERASE"/>
    <property type="match status" value="1"/>
</dbReference>
<feature type="binding site" evidence="11">
    <location>
        <begin position="6"/>
        <end position="7"/>
    </location>
    <ligand>
        <name>substrate</name>
    </ligand>
</feature>
<evidence type="ECO:0000256" key="9">
    <source>
        <dbReference type="ARBA" id="ARBA00023235"/>
    </source>
</evidence>
<comment type="similarity">
    <text evidence="11">Belongs to the IPP isomerase type 2 family.</text>
</comment>
<keyword evidence="8 11" id="KW-0414">Isoprene biosynthesis</keyword>
<feature type="binding site" evidence="11">
    <location>
        <position position="153"/>
    </location>
    <ligand>
        <name>Mg(2+)</name>
        <dbReference type="ChEBI" id="CHEBI:18420"/>
    </ligand>
</feature>
<dbReference type="RefSeq" id="WP_029280225.1">
    <property type="nucleotide sequence ID" value="NZ_CP176757.1"/>
</dbReference>
<comment type="caution">
    <text evidence="13">The sequence shown here is derived from an EMBL/GenBank/DDBJ whole genome shotgun (WGS) entry which is preliminary data.</text>
</comment>
<keyword evidence="2 11" id="KW-0963">Cytoplasm</keyword>
<evidence type="ECO:0000313" key="13">
    <source>
        <dbReference type="EMBL" id="KEZ53063.1"/>
    </source>
</evidence>
<name>A0A084H0F1_METID</name>
<dbReference type="GO" id="GO:0016491">
    <property type="term" value="F:oxidoreductase activity"/>
    <property type="evidence" value="ECO:0007669"/>
    <property type="project" value="InterPro"/>
</dbReference>
<comment type="subcellular location">
    <subcellularLocation>
        <location evidence="11">Cytoplasm</location>
    </subcellularLocation>
</comment>
<comment type="cofactor">
    <cofactor evidence="11">
        <name>Mg(2+)</name>
        <dbReference type="ChEBI" id="CHEBI:18420"/>
    </cofactor>
</comment>
<evidence type="ECO:0000256" key="1">
    <source>
        <dbReference type="ARBA" id="ARBA00001917"/>
    </source>
</evidence>
<dbReference type="InterPro" id="IPR000262">
    <property type="entry name" value="FMN-dep_DH"/>
</dbReference>